<reference evidence="2" key="1">
    <citation type="journal article" date="2017" name="Nature">
        <title>The sunflower genome provides insights into oil metabolism, flowering and Asterid evolution.</title>
        <authorList>
            <person name="Badouin H."/>
            <person name="Gouzy J."/>
            <person name="Grassa C.J."/>
            <person name="Murat F."/>
            <person name="Staton S.E."/>
            <person name="Cottret L."/>
            <person name="Lelandais-Briere C."/>
            <person name="Owens G.L."/>
            <person name="Carrere S."/>
            <person name="Mayjonade B."/>
            <person name="Legrand L."/>
            <person name="Gill N."/>
            <person name="Kane N.C."/>
            <person name="Bowers J.E."/>
            <person name="Hubner S."/>
            <person name="Bellec A."/>
            <person name="Berard A."/>
            <person name="Berges H."/>
            <person name="Blanchet N."/>
            <person name="Boniface M.C."/>
            <person name="Brunel D."/>
            <person name="Catrice O."/>
            <person name="Chaidir N."/>
            <person name="Claudel C."/>
            <person name="Donnadieu C."/>
            <person name="Faraut T."/>
            <person name="Fievet G."/>
            <person name="Helmstetter N."/>
            <person name="King M."/>
            <person name="Knapp S.J."/>
            <person name="Lai Z."/>
            <person name="Le Paslier M.C."/>
            <person name="Lippi Y."/>
            <person name="Lorenzon L."/>
            <person name="Mandel J.R."/>
            <person name="Marage G."/>
            <person name="Marchand G."/>
            <person name="Marquand E."/>
            <person name="Bret-Mestries E."/>
            <person name="Morien E."/>
            <person name="Nambeesan S."/>
            <person name="Nguyen T."/>
            <person name="Pegot-Espagnet P."/>
            <person name="Pouilly N."/>
            <person name="Raftis F."/>
            <person name="Sallet E."/>
            <person name="Schiex T."/>
            <person name="Thomas J."/>
            <person name="Vandecasteele C."/>
            <person name="Vares D."/>
            <person name="Vear F."/>
            <person name="Vautrin S."/>
            <person name="Crespi M."/>
            <person name="Mangin B."/>
            <person name="Burke J.M."/>
            <person name="Salse J."/>
            <person name="Munos S."/>
            <person name="Vincourt P."/>
            <person name="Rieseberg L.H."/>
            <person name="Langlade N.B."/>
        </authorList>
    </citation>
    <scope>NUCLEOTIDE SEQUENCE</scope>
    <source>
        <tissue evidence="2">Leaves</tissue>
    </source>
</reference>
<gene>
    <name evidence="2" type="ORF">HanXRQr2_Chr07g0301691</name>
</gene>
<comment type="caution">
    <text evidence="2">The sequence shown here is derived from an EMBL/GenBank/DDBJ whole genome shotgun (WGS) entry which is preliminary data.</text>
</comment>
<evidence type="ECO:0000313" key="2">
    <source>
        <dbReference type="EMBL" id="KAF5799189.1"/>
    </source>
</evidence>
<organism evidence="2 3">
    <name type="scientific">Helianthus annuus</name>
    <name type="common">Common sunflower</name>
    <dbReference type="NCBI Taxonomy" id="4232"/>
    <lineage>
        <taxon>Eukaryota</taxon>
        <taxon>Viridiplantae</taxon>
        <taxon>Streptophyta</taxon>
        <taxon>Embryophyta</taxon>
        <taxon>Tracheophyta</taxon>
        <taxon>Spermatophyta</taxon>
        <taxon>Magnoliopsida</taxon>
        <taxon>eudicotyledons</taxon>
        <taxon>Gunneridae</taxon>
        <taxon>Pentapetalae</taxon>
        <taxon>asterids</taxon>
        <taxon>campanulids</taxon>
        <taxon>Asterales</taxon>
        <taxon>Asteraceae</taxon>
        <taxon>Asteroideae</taxon>
        <taxon>Heliantheae alliance</taxon>
        <taxon>Heliantheae</taxon>
        <taxon>Helianthus</taxon>
    </lineage>
</organism>
<evidence type="ECO:0000256" key="1">
    <source>
        <dbReference type="SAM" id="Phobius"/>
    </source>
</evidence>
<proteinExistence type="predicted"/>
<dbReference type="Gramene" id="mRNA:HanXRQr2_Chr07g0301691">
    <property type="protein sequence ID" value="CDS:HanXRQr2_Chr07g0301691.1"/>
    <property type="gene ID" value="HanXRQr2_Chr07g0301691"/>
</dbReference>
<evidence type="ECO:0000313" key="3">
    <source>
        <dbReference type="Proteomes" id="UP000215914"/>
    </source>
</evidence>
<sequence length="65" mass="7611">MCLLFLFCSLSNNKTNKRLYMFYIIILLNGVYIVQIKLRESVKIKPQPLAFNPTTDLKMNTINPM</sequence>
<dbReference type="Proteomes" id="UP000215914">
    <property type="component" value="Unassembled WGS sequence"/>
</dbReference>
<dbReference type="AlphaFoldDB" id="A0A9K3NGA5"/>
<feature type="transmembrane region" description="Helical" evidence="1">
    <location>
        <begin position="20"/>
        <end position="38"/>
    </location>
</feature>
<protein>
    <submittedName>
        <fullName evidence="2">Uncharacterized protein</fullName>
    </submittedName>
</protein>
<keyword evidence="1" id="KW-1133">Transmembrane helix</keyword>
<keyword evidence="3" id="KW-1185">Reference proteome</keyword>
<dbReference type="EMBL" id="MNCJ02000322">
    <property type="protein sequence ID" value="KAF5799189.1"/>
    <property type="molecule type" value="Genomic_DNA"/>
</dbReference>
<keyword evidence="1" id="KW-0812">Transmembrane</keyword>
<name>A0A9K3NGA5_HELAN</name>
<reference evidence="2" key="2">
    <citation type="submission" date="2020-06" db="EMBL/GenBank/DDBJ databases">
        <title>Helianthus annuus Genome sequencing and assembly Release 2.</title>
        <authorList>
            <person name="Gouzy J."/>
            <person name="Langlade N."/>
            <person name="Munos S."/>
        </authorList>
    </citation>
    <scope>NUCLEOTIDE SEQUENCE</scope>
    <source>
        <tissue evidence="2">Leaves</tissue>
    </source>
</reference>
<keyword evidence="1" id="KW-0472">Membrane</keyword>
<accession>A0A9K3NGA5</accession>